<dbReference type="AlphaFoldDB" id="A0A382T369"/>
<sequence>MSSIGPQYEPDNHFKAAARLHQSAYRAKVLKVGFDEYGNRLTESAGRAFLNYYDDLG</sequence>
<organism evidence="1">
    <name type="scientific">marine metagenome</name>
    <dbReference type="NCBI Taxonomy" id="408172"/>
    <lineage>
        <taxon>unclassified sequences</taxon>
        <taxon>metagenomes</taxon>
        <taxon>ecological metagenomes</taxon>
    </lineage>
</organism>
<gene>
    <name evidence="1" type="ORF">METZ01_LOCUS369464</name>
</gene>
<reference evidence="1" key="1">
    <citation type="submission" date="2018-05" db="EMBL/GenBank/DDBJ databases">
        <authorList>
            <person name="Lanie J.A."/>
            <person name="Ng W.-L."/>
            <person name="Kazmierczak K.M."/>
            <person name="Andrzejewski T.M."/>
            <person name="Davidsen T.M."/>
            <person name="Wayne K.J."/>
            <person name="Tettelin H."/>
            <person name="Glass J.I."/>
            <person name="Rusch D."/>
            <person name="Podicherti R."/>
            <person name="Tsui H.-C.T."/>
            <person name="Winkler M.E."/>
        </authorList>
    </citation>
    <scope>NUCLEOTIDE SEQUENCE</scope>
</reference>
<accession>A0A382T369</accession>
<evidence type="ECO:0000313" key="1">
    <source>
        <dbReference type="EMBL" id="SVD16610.1"/>
    </source>
</evidence>
<proteinExistence type="predicted"/>
<dbReference type="EMBL" id="UINC01133592">
    <property type="protein sequence ID" value="SVD16610.1"/>
    <property type="molecule type" value="Genomic_DNA"/>
</dbReference>
<name>A0A382T369_9ZZZZ</name>
<feature type="non-terminal residue" evidence="1">
    <location>
        <position position="57"/>
    </location>
</feature>
<protein>
    <submittedName>
        <fullName evidence="1">Uncharacterized protein</fullName>
    </submittedName>
</protein>